<keyword evidence="4" id="KW-0808">Transferase</keyword>
<dbReference type="OrthoDB" id="436926at2759"/>
<dbReference type="EMBL" id="CAMXCT020004039">
    <property type="protein sequence ID" value="CAL1160789.1"/>
    <property type="molecule type" value="Genomic_DNA"/>
</dbReference>
<name>A0A9P1DEB3_9DINO</name>
<comment type="caution">
    <text evidence="2">The sequence shown here is derived from an EMBL/GenBank/DDBJ whole genome shotgun (WGS) entry which is preliminary data.</text>
</comment>
<proteinExistence type="predicted"/>
<sequence>MPHSPAMRSVLPPLPNLVKEGPQVRRAALLARVRARSSALAGLDDLDRKKREVALAAVTANGIALQWAPDRFKNDKEVVLAAVASAGQALKYVGKALQADRDVVSAAVQQNGLALHFASPRLRRDKELVLEACQRDGAALLFADDQLRKDEDCKDIAMAAHSIQSASTSVRSSRSSRERSRFVASTRDGRWPSLLHWSYHPFLAASNARAVGDSEAARRRSMRAGQTFSGWQGLSRELTQ</sequence>
<dbReference type="GO" id="GO:0004674">
    <property type="term" value="F:protein serine/threonine kinase activity"/>
    <property type="evidence" value="ECO:0007669"/>
    <property type="project" value="UniProtKB-KW"/>
</dbReference>
<keyword evidence="5" id="KW-1185">Reference proteome</keyword>
<dbReference type="InterPro" id="IPR025197">
    <property type="entry name" value="DUF4116"/>
</dbReference>
<organism evidence="2">
    <name type="scientific">Cladocopium goreaui</name>
    <dbReference type="NCBI Taxonomy" id="2562237"/>
    <lineage>
        <taxon>Eukaryota</taxon>
        <taxon>Sar</taxon>
        <taxon>Alveolata</taxon>
        <taxon>Dinophyceae</taxon>
        <taxon>Suessiales</taxon>
        <taxon>Symbiodiniaceae</taxon>
        <taxon>Cladocopium</taxon>
    </lineage>
</organism>
<evidence type="ECO:0000259" key="1">
    <source>
        <dbReference type="Pfam" id="PF13475"/>
    </source>
</evidence>
<dbReference type="EMBL" id="CAMXCT030004039">
    <property type="protein sequence ID" value="CAL4794726.1"/>
    <property type="molecule type" value="Genomic_DNA"/>
</dbReference>
<keyword evidence="4" id="KW-0418">Kinase</keyword>
<protein>
    <submittedName>
        <fullName evidence="4">Non-specific serine/threonine protein kinase</fullName>
    </submittedName>
</protein>
<gene>
    <name evidence="2" type="ORF">C1SCF055_LOCUS32972</name>
</gene>
<keyword evidence="4" id="KW-0723">Serine/threonine-protein kinase</keyword>
<dbReference type="Proteomes" id="UP001152797">
    <property type="component" value="Unassembled WGS sequence"/>
</dbReference>
<evidence type="ECO:0000313" key="2">
    <source>
        <dbReference type="EMBL" id="CAI4007414.1"/>
    </source>
</evidence>
<accession>A0A9P1DEB3</accession>
<reference evidence="2" key="1">
    <citation type="submission" date="2022-10" db="EMBL/GenBank/DDBJ databases">
        <authorList>
            <person name="Chen Y."/>
            <person name="Dougan E. K."/>
            <person name="Chan C."/>
            <person name="Rhodes N."/>
            <person name="Thang M."/>
        </authorList>
    </citation>
    <scope>NUCLEOTIDE SEQUENCE</scope>
</reference>
<reference evidence="3" key="2">
    <citation type="submission" date="2024-04" db="EMBL/GenBank/DDBJ databases">
        <authorList>
            <person name="Chen Y."/>
            <person name="Shah S."/>
            <person name="Dougan E. K."/>
            <person name="Thang M."/>
            <person name="Chan C."/>
        </authorList>
    </citation>
    <scope>NUCLEOTIDE SEQUENCE [LARGE SCALE GENOMIC DNA]</scope>
</reference>
<feature type="domain" description="DUF4116" evidence="1">
    <location>
        <begin position="100"/>
        <end position="148"/>
    </location>
</feature>
<dbReference type="Pfam" id="PF13475">
    <property type="entry name" value="DUF4116"/>
    <property type="match status" value="2"/>
</dbReference>
<evidence type="ECO:0000313" key="4">
    <source>
        <dbReference type="EMBL" id="CAL4794726.1"/>
    </source>
</evidence>
<dbReference type="EMBL" id="CAMXCT010004039">
    <property type="protein sequence ID" value="CAI4007414.1"/>
    <property type="molecule type" value="Genomic_DNA"/>
</dbReference>
<evidence type="ECO:0000313" key="5">
    <source>
        <dbReference type="Proteomes" id="UP001152797"/>
    </source>
</evidence>
<feature type="domain" description="DUF4116" evidence="1">
    <location>
        <begin position="51"/>
        <end position="98"/>
    </location>
</feature>
<evidence type="ECO:0000313" key="3">
    <source>
        <dbReference type="EMBL" id="CAL1160789.1"/>
    </source>
</evidence>
<dbReference type="AlphaFoldDB" id="A0A9P1DEB3"/>